<dbReference type="InterPro" id="IPR045339">
    <property type="entry name" value="DUF6534"/>
</dbReference>
<feature type="transmembrane region" description="Helical" evidence="2">
    <location>
        <begin position="12"/>
        <end position="34"/>
    </location>
</feature>
<dbReference type="PANTHER" id="PTHR40465">
    <property type="entry name" value="CHROMOSOME 1, WHOLE GENOME SHOTGUN SEQUENCE"/>
    <property type="match status" value="1"/>
</dbReference>
<dbReference type="PANTHER" id="PTHR40465:SF1">
    <property type="entry name" value="DUF6534 DOMAIN-CONTAINING PROTEIN"/>
    <property type="match status" value="1"/>
</dbReference>
<feature type="domain" description="DUF6534" evidence="3">
    <location>
        <begin position="164"/>
        <end position="248"/>
    </location>
</feature>
<evidence type="ECO:0000313" key="4">
    <source>
        <dbReference type="EMBL" id="TFK48692.1"/>
    </source>
</evidence>
<keyword evidence="2" id="KW-1133">Transmembrane helix</keyword>
<dbReference type="Proteomes" id="UP000305948">
    <property type="component" value="Unassembled WGS sequence"/>
</dbReference>
<dbReference type="EMBL" id="ML213518">
    <property type="protein sequence ID" value="TFK48692.1"/>
    <property type="molecule type" value="Genomic_DNA"/>
</dbReference>
<keyword evidence="2" id="KW-0472">Membrane</keyword>
<evidence type="ECO:0000259" key="3">
    <source>
        <dbReference type="Pfam" id="PF20152"/>
    </source>
</evidence>
<gene>
    <name evidence="4" type="ORF">OE88DRAFT_489007</name>
</gene>
<evidence type="ECO:0000313" key="5">
    <source>
        <dbReference type="Proteomes" id="UP000305948"/>
    </source>
</evidence>
<protein>
    <recommendedName>
        <fullName evidence="3">DUF6534 domain-containing protein</fullName>
    </recommendedName>
</protein>
<keyword evidence="2" id="KW-0812">Transmembrane</keyword>
<feature type="transmembrane region" description="Helical" evidence="2">
    <location>
        <begin position="87"/>
        <end position="109"/>
    </location>
</feature>
<sequence>MGSPASVVHGPSIIGLFFSILLYGIMVTQTFIYFRSFRKDRLWMKSYVFVLFVADTLNCIFDCLWMYESVILHFGDQDFISRADWVFATDPAMTGIIAALVQFFFAWRIKVLTQSWWLVILVMIAASGGLLGGLGTAIGVTIVPHFAEFQKFQPIVIVWLISNAICDLIITISLTWHLRAHKTGFPTTDDIVNKIIRSTVQTGMLTTVVAIADVGCFVGSTSGLHLAFNIPLSKLYTNSLMSTLNSRAGWYHATSEPSEKDPSAATTTAHREAPRARRSGVLKLNSARSQGVVVHVESHQMTDFDMDTSKGGPSLYQAGYESSQDDMTKRR</sequence>
<dbReference type="OrthoDB" id="3223377at2759"/>
<feature type="region of interest" description="Disordered" evidence="1">
    <location>
        <begin position="303"/>
        <end position="331"/>
    </location>
</feature>
<reference evidence="4 5" key="1">
    <citation type="journal article" date="2019" name="Nat. Ecol. Evol.">
        <title>Megaphylogeny resolves global patterns of mushroom evolution.</title>
        <authorList>
            <person name="Varga T."/>
            <person name="Krizsan K."/>
            <person name="Foldi C."/>
            <person name="Dima B."/>
            <person name="Sanchez-Garcia M."/>
            <person name="Sanchez-Ramirez S."/>
            <person name="Szollosi G.J."/>
            <person name="Szarkandi J.G."/>
            <person name="Papp V."/>
            <person name="Albert L."/>
            <person name="Andreopoulos W."/>
            <person name="Angelini C."/>
            <person name="Antonin V."/>
            <person name="Barry K.W."/>
            <person name="Bougher N.L."/>
            <person name="Buchanan P."/>
            <person name="Buyck B."/>
            <person name="Bense V."/>
            <person name="Catcheside P."/>
            <person name="Chovatia M."/>
            <person name="Cooper J."/>
            <person name="Damon W."/>
            <person name="Desjardin D."/>
            <person name="Finy P."/>
            <person name="Geml J."/>
            <person name="Haridas S."/>
            <person name="Hughes K."/>
            <person name="Justo A."/>
            <person name="Karasinski D."/>
            <person name="Kautmanova I."/>
            <person name="Kiss B."/>
            <person name="Kocsube S."/>
            <person name="Kotiranta H."/>
            <person name="LaButti K.M."/>
            <person name="Lechner B.E."/>
            <person name="Liimatainen K."/>
            <person name="Lipzen A."/>
            <person name="Lukacs Z."/>
            <person name="Mihaltcheva S."/>
            <person name="Morgado L.N."/>
            <person name="Niskanen T."/>
            <person name="Noordeloos M.E."/>
            <person name="Ohm R.A."/>
            <person name="Ortiz-Santana B."/>
            <person name="Ovrebo C."/>
            <person name="Racz N."/>
            <person name="Riley R."/>
            <person name="Savchenko A."/>
            <person name="Shiryaev A."/>
            <person name="Soop K."/>
            <person name="Spirin V."/>
            <person name="Szebenyi C."/>
            <person name="Tomsovsky M."/>
            <person name="Tulloss R.E."/>
            <person name="Uehling J."/>
            <person name="Grigoriev I.V."/>
            <person name="Vagvolgyi C."/>
            <person name="Papp T."/>
            <person name="Martin F.M."/>
            <person name="Miettinen O."/>
            <person name="Hibbett D.S."/>
            <person name="Nagy L.G."/>
        </authorList>
    </citation>
    <scope>NUCLEOTIDE SEQUENCE [LARGE SCALE GENOMIC DNA]</scope>
    <source>
        <strain evidence="4 5">OMC1185</strain>
    </source>
</reference>
<dbReference type="AlphaFoldDB" id="A0A5C3MV54"/>
<accession>A0A5C3MV54</accession>
<name>A0A5C3MV54_9AGAM</name>
<feature type="transmembrane region" description="Helical" evidence="2">
    <location>
        <begin position="155"/>
        <end position="176"/>
    </location>
</feature>
<feature type="transmembrane region" description="Helical" evidence="2">
    <location>
        <begin position="46"/>
        <end position="67"/>
    </location>
</feature>
<organism evidence="4 5">
    <name type="scientific">Heliocybe sulcata</name>
    <dbReference type="NCBI Taxonomy" id="5364"/>
    <lineage>
        <taxon>Eukaryota</taxon>
        <taxon>Fungi</taxon>
        <taxon>Dikarya</taxon>
        <taxon>Basidiomycota</taxon>
        <taxon>Agaricomycotina</taxon>
        <taxon>Agaricomycetes</taxon>
        <taxon>Gloeophyllales</taxon>
        <taxon>Gloeophyllaceae</taxon>
        <taxon>Heliocybe</taxon>
    </lineage>
</organism>
<keyword evidence="5" id="KW-1185">Reference proteome</keyword>
<evidence type="ECO:0000256" key="1">
    <source>
        <dbReference type="SAM" id="MobiDB-lite"/>
    </source>
</evidence>
<proteinExistence type="predicted"/>
<feature type="region of interest" description="Disordered" evidence="1">
    <location>
        <begin position="253"/>
        <end position="282"/>
    </location>
</feature>
<feature type="transmembrane region" description="Helical" evidence="2">
    <location>
        <begin position="116"/>
        <end position="143"/>
    </location>
</feature>
<evidence type="ECO:0000256" key="2">
    <source>
        <dbReference type="SAM" id="Phobius"/>
    </source>
</evidence>
<dbReference type="Pfam" id="PF20152">
    <property type="entry name" value="DUF6534"/>
    <property type="match status" value="1"/>
</dbReference>
<dbReference type="STRING" id="5364.A0A5C3MV54"/>